<name>U4LC04_PYROM</name>
<feature type="region of interest" description="Disordered" evidence="1">
    <location>
        <begin position="127"/>
        <end position="163"/>
    </location>
</feature>
<evidence type="ECO:0000313" key="2">
    <source>
        <dbReference type="EMBL" id="CCX11908.1"/>
    </source>
</evidence>
<feature type="region of interest" description="Disordered" evidence="1">
    <location>
        <begin position="1"/>
        <end position="23"/>
    </location>
</feature>
<dbReference type="AlphaFoldDB" id="U4LC04"/>
<feature type="compositionally biased region" description="Acidic residues" evidence="1">
    <location>
        <begin position="244"/>
        <end position="264"/>
    </location>
</feature>
<dbReference type="Gene3D" id="3.40.30.10">
    <property type="entry name" value="Glutaredoxin"/>
    <property type="match status" value="1"/>
</dbReference>
<feature type="compositionally biased region" description="Basic and acidic residues" evidence="1">
    <location>
        <begin position="200"/>
        <end position="243"/>
    </location>
</feature>
<accession>U4LC04</accession>
<gene>
    <name evidence="2" type="ORF">PCON_11502</name>
</gene>
<evidence type="ECO:0000313" key="3">
    <source>
        <dbReference type="Proteomes" id="UP000018144"/>
    </source>
</evidence>
<proteinExistence type="predicted"/>
<dbReference type="OrthoDB" id="9932926at2759"/>
<feature type="compositionally biased region" description="Basic and acidic residues" evidence="1">
    <location>
        <begin position="180"/>
        <end position="192"/>
    </location>
</feature>
<protein>
    <submittedName>
        <fullName evidence="2">Similar to Uncharacterized protein YFR016C acc. no. P43597</fullName>
    </submittedName>
</protein>
<dbReference type="SUPFAM" id="SSF52833">
    <property type="entry name" value="Thioredoxin-like"/>
    <property type="match status" value="1"/>
</dbReference>
<dbReference type="eggNOG" id="KOG1181">
    <property type="taxonomic scope" value="Eukaryota"/>
</dbReference>
<feature type="compositionally biased region" description="Basic and acidic residues" evidence="1">
    <location>
        <begin position="1"/>
        <end position="15"/>
    </location>
</feature>
<dbReference type="Proteomes" id="UP000018144">
    <property type="component" value="Unassembled WGS sequence"/>
</dbReference>
<evidence type="ECO:0000256" key="1">
    <source>
        <dbReference type="SAM" id="MobiDB-lite"/>
    </source>
</evidence>
<keyword evidence="3" id="KW-1185">Reference proteome</keyword>
<feature type="region of interest" description="Disordered" evidence="1">
    <location>
        <begin position="175"/>
        <end position="272"/>
    </location>
</feature>
<dbReference type="STRING" id="1076935.U4LC04"/>
<reference evidence="2 3" key="1">
    <citation type="journal article" date="2013" name="PLoS Genet.">
        <title>The genome and development-dependent transcriptomes of Pyronema confluens: a window into fungal evolution.</title>
        <authorList>
            <person name="Traeger S."/>
            <person name="Altegoer F."/>
            <person name="Freitag M."/>
            <person name="Gabaldon T."/>
            <person name="Kempken F."/>
            <person name="Kumar A."/>
            <person name="Marcet-Houben M."/>
            <person name="Poggeler S."/>
            <person name="Stajich J.E."/>
            <person name="Nowrousian M."/>
        </authorList>
    </citation>
    <scope>NUCLEOTIDE SEQUENCE [LARGE SCALE GENOMIC DNA]</scope>
    <source>
        <strain evidence="3">CBS 100304</strain>
        <tissue evidence="2">Vegetative mycelium</tissue>
    </source>
</reference>
<organism evidence="2 3">
    <name type="scientific">Pyronema omphalodes (strain CBS 100304)</name>
    <name type="common">Pyronema confluens</name>
    <dbReference type="NCBI Taxonomy" id="1076935"/>
    <lineage>
        <taxon>Eukaryota</taxon>
        <taxon>Fungi</taxon>
        <taxon>Dikarya</taxon>
        <taxon>Ascomycota</taxon>
        <taxon>Pezizomycotina</taxon>
        <taxon>Pezizomycetes</taxon>
        <taxon>Pezizales</taxon>
        <taxon>Pyronemataceae</taxon>
        <taxon>Pyronema</taxon>
    </lineage>
</organism>
<sequence>MSRQVAKPEEPHHAPGEAPATFDPVAFDRDESDTIFLLTSLSAGSSTIITATTRLEHILKSNKVPFKSVDLATDDKAKRLWHWKGNGRRLPAIAKEGEVIGNYEECEDWNEHGELRIMLGLSKKKKKSGLDLDGSSRLPNPSRTAKPNIPEPKPERSTDPVNGIPTAFLQAKIASAAAKMGRDRLSSVEKPKKSSSSSGKKKEKDEDKEKKKKKDETPEEREARKKEKEEKKKKERENETPEERGEEEGGEGGEEKEEGGEGEEGGQGQEGE</sequence>
<dbReference type="EMBL" id="HF935654">
    <property type="protein sequence ID" value="CCX11908.1"/>
    <property type="molecule type" value="Genomic_DNA"/>
</dbReference>
<dbReference type="InterPro" id="IPR036249">
    <property type="entry name" value="Thioredoxin-like_sf"/>
</dbReference>